<dbReference type="AlphaFoldDB" id="A0A1G7NZR5"/>
<accession>A0A1G7NZR5</accession>
<gene>
    <name evidence="1" type="ORF">SAMN05216466_101101</name>
</gene>
<evidence type="ECO:0000313" key="2">
    <source>
        <dbReference type="Proteomes" id="UP000199706"/>
    </source>
</evidence>
<dbReference type="RefSeq" id="WP_090680442.1">
    <property type="nucleotide sequence ID" value="NZ_CADERL010000001.1"/>
</dbReference>
<organism evidence="1 2">
    <name type="scientific">Paraburkholderia phenazinium</name>
    <dbReference type="NCBI Taxonomy" id="60549"/>
    <lineage>
        <taxon>Bacteria</taxon>
        <taxon>Pseudomonadati</taxon>
        <taxon>Pseudomonadota</taxon>
        <taxon>Betaproteobacteria</taxon>
        <taxon>Burkholderiales</taxon>
        <taxon>Burkholderiaceae</taxon>
        <taxon>Paraburkholderia</taxon>
    </lineage>
</organism>
<dbReference type="EMBL" id="FNCJ01000001">
    <property type="protein sequence ID" value="SDF79483.1"/>
    <property type="molecule type" value="Genomic_DNA"/>
</dbReference>
<protein>
    <recommendedName>
        <fullName evidence="3">DUF4276 family protein</fullName>
    </recommendedName>
</protein>
<evidence type="ECO:0000313" key="1">
    <source>
        <dbReference type="EMBL" id="SDF79483.1"/>
    </source>
</evidence>
<dbReference type="Proteomes" id="UP000199706">
    <property type="component" value="Unassembled WGS sequence"/>
</dbReference>
<dbReference type="InterPro" id="IPR025455">
    <property type="entry name" value="DUF4276"/>
</dbReference>
<name>A0A1G7NZR5_9BURK</name>
<sequence length="234" mass="26587">MVELIVVGEGQTEETFVRDVLAPALSANRIYASARLINTSREQRGGALSLERVRKFIGHTLRQRVDTYVTTLIDLYGLDTTFRGVTDSKGQAPAARATRIENLLHEDVIAFAQCRPERFVPHVQPHEFESLLFSDVSKLCELEPGWRQQSHPLIAARAAVDDPEWINDSPHTAPSKRLEQLHPRYRKVRHGPVAAARIGLDRIRAQCPHFRQWYDRIAALPAMHAQRPNIEYTS</sequence>
<proteinExistence type="predicted"/>
<dbReference type="OrthoDB" id="9801478at2"/>
<reference evidence="1 2" key="1">
    <citation type="submission" date="2016-10" db="EMBL/GenBank/DDBJ databases">
        <authorList>
            <person name="de Groot N.N."/>
        </authorList>
    </citation>
    <scope>NUCLEOTIDE SEQUENCE [LARGE SCALE GENOMIC DNA]</scope>
    <source>
        <strain evidence="1 2">LMG 2247</strain>
    </source>
</reference>
<evidence type="ECO:0008006" key="3">
    <source>
        <dbReference type="Google" id="ProtNLM"/>
    </source>
</evidence>
<dbReference type="Pfam" id="PF14103">
    <property type="entry name" value="DUF4276"/>
    <property type="match status" value="1"/>
</dbReference>